<feature type="domain" description="SH3" evidence="4">
    <location>
        <begin position="174"/>
        <end position="235"/>
    </location>
</feature>
<feature type="compositionally biased region" description="Basic residues" evidence="3">
    <location>
        <begin position="113"/>
        <end position="127"/>
    </location>
</feature>
<dbReference type="PANTHER" id="PTHR14167:SF84">
    <property type="entry name" value="E3 UBIQUITIN-PROTEIN LIGASE SH3RF2 ISOFORM X1"/>
    <property type="match status" value="1"/>
</dbReference>
<keyword evidence="1 2" id="KW-0728">SH3 domain</keyword>
<reference evidence="5" key="3">
    <citation type="submission" date="2025-09" db="UniProtKB">
        <authorList>
            <consortium name="Ensembl"/>
        </authorList>
    </citation>
    <scope>IDENTIFICATION</scope>
</reference>
<dbReference type="InterPro" id="IPR050384">
    <property type="entry name" value="Endophilin_SH3RF"/>
</dbReference>
<dbReference type="InterPro" id="IPR001452">
    <property type="entry name" value="SH3_domain"/>
</dbReference>
<reference evidence="5 6" key="1">
    <citation type="journal article" date="2014" name="Nat. Genet.">
        <title>Whole-genome sequence of a flatfish provides insights into ZW sex chromosome evolution and adaptation to a benthic lifestyle.</title>
        <authorList>
            <person name="Chen S."/>
            <person name="Zhang G."/>
            <person name="Shao C."/>
            <person name="Huang Q."/>
            <person name="Liu G."/>
            <person name="Zhang P."/>
            <person name="Song W."/>
            <person name="An N."/>
            <person name="Chalopin D."/>
            <person name="Volff J.N."/>
            <person name="Hong Y."/>
            <person name="Li Q."/>
            <person name="Sha Z."/>
            <person name="Zhou H."/>
            <person name="Xie M."/>
            <person name="Yu Q."/>
            <person name="Liu Y."/>
            <person name="Xiang H."/>
            <person name="Wang N."/>
            <person name="Wu K."/>
            <person name="Yang C."/>
            <person name="Zhou Q."/>
            <person name="Liao X."/>
            <person name="Yang L."/>
            <person name="Hu Q."/>
            <person name="Zhang J."/>
            <person name="Meng L."/>
            <person name="Jin L."/>
            <person name="Tian Y."/>
            <person name="Lian J."/>
            <person name="Yang J."/>
            <person name="Miao G."/>
            <person name="Liu S."/>
            <person name="Liang Z."/>
            <person name="Yan F."/>
            <person name="Li Y."/>
            <person name="Sun B."/>
            <person name="Zhang H."/>
            <person name="Zhang J."/>
            <person name="Zhu Y."/>
            <person name="Du M."/>
            <person name="Zhao Y."/>
            <person name="Schartl M."/>
            <person name="Tang Q."/>
            <person name="Wang J."/>
        </authorList>
    </citation>
    <scope>NUCLEOTIDE SEQUENCE</scope>
</reference>
<evidence type="ECO:0000313" key="6">
    <source>
        <dbReference type="Proteomes" id="UP000265120"/>
    </source>
</evidence>
<feature type="compositionally biased region" description="Polar residues" evidence="3">
    <location>
        <begin position="425"/>
        <end position="439"/>
    </location>
</feature>
<dbReference type="GO" id="GO:0032436">
    <property type="term" value="P:positive regulation of proteasomal ubiquitin-dependent protein catabolic process"/>
    <property type="evidence" value="ECO:0007669"/>
    <property type="project" value="TreeGrafter"/>
</dbReference>
<dbReference type="InterPro" id="IPR036028">
    <property type="entry name" value="SH3-like_dom_sf"/>
</dbReference>
<evidence type="ECO:0000259" key="4">
    <source>
        <dbReference type="PROSITE" id="PS50002"/>
    </source>
</evidence>
<feature type="region of interest" description="Disordered" evidence="3">
    <location>
        <begin position="290"/>
        <end position="312"/>
    </location>
</feature>
<dbReference type="PANTHER" id="PTHR14167">
    <property type="entry name" value="SH3 DOMAIN-CONTAINING"/>
    <property type="match status" value="1"/>
</dbReference>
<dbReference type="Ensembl" id="ENSCSET00000023982.1">
    <property type="protein sequence ID" value="ENSCSEP00000023673.1"/>
    <property type="gene ID" value="ENSCSEG00000015095.1"/>
</dbReference>
<keyword evidence="6" id="KW-1185">Reference proteome</keyword>
<protein>
    <submittedName>
        <fullName evidence="5">SH3 domain containing ring finger 2</fullName>
    </submittedName>
</protein>
<feature type="region of interest" description="Disordered" evidence="3">
    <location>
        <begin position="379"/>
        <end position="441"/>
    </location>
</feature>
<evidence type="ECO:0000256" key="2">
    <source>
        <dbReference type="PROSITE-ProRule" id="PRU00192"/>
    </source>
</evidence>
<feature type="compositionally biased region" description="Polar residues" evidence="3">
    <location>
        <begin position="297"/>
        <end position="306"/>
    </location>
</feature>
<evidence type="ECO:0000256" key="3">
    <source>
        <dbReference type="SAM" id="MobiDB-lite"/>
    </source>
</evidence>
<feature type="region of interest" description="Disordered" evidence="3">
    <location>
        <begin position="34"/>
        <end position="133"/>
    </location>
</feature>
<evidence type="ECO:0000313" key="5">
    <source>
        <dbReference type="Ensembl" id="ENSCSEP00000023673.1"/>
    </source>
</evidence>
<dbReference type="Gene3D" id="2.30.30.40">
    <property type="entry name" value="SH3 Domains"/>
    <property type="match status" value="2"/>
</dbReference>
<dbReference type="GO" id="GO:0016567">
    <property type="term" value="P:protein ubiquitination"/>
    <property type="evidence" value="ECO:0007669"/>
    <property type="project" value="TreeGrafter"/>
</dbReference>
<dbReference type="SMART" id="SM00326">
    <property type="entry name" value="SH3"/>
    <property type="match status" value="2"/>
</dbReference>
<name>A0A3P8W806_CYNSE</name>
<proteinExistence type="predicted"/>
<organism evidence="5 6">
    <name type="scientific">Cynoglossus semilaevis</name>
    <name type="common">Tongue sole</name>
    <dbReference type="NCBI Taxonomy" id="244447"/>
    <lineage>
        <taxon>Eukaryota</taxon>
        <taxon>Metazoa</taxon>
        <taxon>Chordata</taxon>
        <taxon>Craniata</taxon>
        <taxon>Vertebrata</taxon>
        <taxon>Euteleostomi</taxon>
        <taxon>Actinopterygii</taxon>
        <taxon>Neopterygii</taxon>
        <taxon>Teleostei</taxon>
        <taxon>Neoteleostei</taxon>
        <taxon>Acanthomorphata</taxon>
        <taxon>Carangaria</taxon>
        <taxon>Pleuronectiformes</taxon>
        <taxon>Pleuronectoidei</taxon>
        <taxon>Cynoglossidae</taxon>
        <taxon>Cynoglossinae</taxon>
        <taxon>Cynoglossus</taxon>
    </lineage>
</organism>
<feature type="domain" description="SH3" evidence="4">
    <location>
        <begin position="500"/>
        <end position="561"/>
    </location>
</feature>
<dbReference type="Proteomes" id="UP000265120">
    <property type="component" value="Chromosome 15"/>
</dbReference>
<dbReference type="GeneTree" id="ENSGT00940000155875"/>
<reference evidence="5" key="2">
    <citation type="submission" date="2025-08" db="UniProtKB">
        <authorList>
            <consortium name="Ensembl"/>
        </authorList>
    </citation>
    <scope>IDENTIFICATION</scope>
</reference>
<dbReference type="AlphaFoldDB" id="A0A3P8W806"/>
<dbReference type="Pfam" id="PF14604">
    <property type="entry name" value="SH3_9"/>
    <property type="match status" value="1"/>
</dbReference>
<dbReference type="InParanoid" id="A0A3P8W806"/>
<dbReference type="GO" id="GO:0043066">
    <property type="term" value="P:negative regulation of apoptotic process"/>
    <property type="evidence" value="ECO:0007669"/>
    <property type="project" value="TreeGrafter"/>
</dbReference>
<sequence>MPVSAARPPAPVNASWCFGWFLLSRLPACPTSFRGKGSKDKATGTTHYGVPQLSAKTPPISALPLPSQRKQPAVITSNFHQRSKGEANNVGNTNGFHRHGQPHRLSLSSTARGHSHPSRVNSHRIKRHSESSHRHLLQREKMAGETPPTISMALVNPQLSSATADGRNSSTQQLSISVCAVLYSYKPRRSEELELRKGEMVGVYGKFKEGWLRGLSLRTGKVGILPSNYITPVLRTSARLLENKAASASSQYNMAAGKKTSITKNPAGVLALDRTNSDGALQLTGQVPSVPNGAQHGMSSSGTGNPSAYGRSQGWDTVRRIFNPHRGSNHFSHTSMDVPSNSQHFTKLQTSGYSPAIQKKNFRSFLFNSNSRPMTGWMTEPAAPSVGPQSILVRPDSNKTNTEKPAKSVRFLTDDDSPLPRPRISSWSSGSQVPSNSHSGPPLLEVWAPSLTLGRDGPGIILKEGKAPVLRKGIDTTVSDLNSNLQKPICTPLSAVSAQFSPSRHRVVSSHLAQTDSELSLLQGEIVLVHRPRPDGRVLVTHESSGQTGLFYSSVLQALERLS</sequence>
<dbReference type="OMA" id="FSHIQGP"/>
<dbReference type="PROSITE" id="PS50002">
    <property type="entry name" value="SH3"/>
    <property type="match status" value="2"/>
</dbReference>
<feature type="compositionally biased region" description="Polar residues" evidence="3">
    <location>
        <begin position="68"/>
        <end position="80"/>
    </location>
</feature>
<dbReference type="SUPFAM" id="SSF50044">
    <property type="entry name" value="SH3-domain"/>
    <property type="match status" value="2"/>
</dbReference>
<dbReference type="STRING" id="244447.ENSCSEP00000023673"/>
<evidence type="ECO:0000256" key="1">
    <source>
        <dbReference type="ARBA" id="ARBA00022443"/>
    </source>
</evidence>
<accession>A0A3P8W806</accession>
<dbReference type="GO" id="GO:0046330">
    <property type="term" value="P:positive regulation of JNK cascade"/>
    <property type="evidence" value="ECO:0007669"/>
    <property type="project" value="TreeGrafter"/>
</dbReference>
<dbReference type="GO" id="GO:0061630">
    <property type="term" value="F:ubiquitin protein ligase activity"/>
    <property type="evidence" value="ECO:0007669"/>
    <property type="project" value="TreeGrafter"/>
</dbReference>